<keyword evidence="2" id="KW-1185">Reference proteome</keyword>
<dbReference type="AlphaFoldDB" id="A0A418SG41"/>
<evidence type="ECO:0000313" key="1">
    <source>
        <dbReference type="EMBL" id="QPM91636.1"/>
    </source>
</evidence>
<evidence type="ECO:0008006" key="3">
    <source>
        <dbReference type="Google" id="ProtNLM"/>
    </source>
</evidence>
<evidence type="ECO:0000313" key="2">
    <source>
        <dbReference type="Proteomes" id="UP000283786"/>
    </source>
</evidence>
<dbReference type="InterPro" id="IPR012441">
    <property type="entry name" value="DUF1643"/>
</dbReference>
<organism evidence="1 2">
    <name type="scientific">Pseudooceanicola algae</name>
    <dbReference type="NCBI Taxonomy" id="1537215"/>
    <lineage>
        <taxon>Bacteria</taxon>
        <taxon>Pseudomonadati</taxon>
        <taxon>Pseudomonadota</taxon>
        <taxon>Alphaproteobacteria</taxon>
        <taxon>Rhodobacterales</taxon>
        <taxon>Paracoccaceae</taxon>
        <taxon>Pseudooceanicola</taxon>
    </lineage>
</organism>
<dbReference type="Proteomes" id="UP000283786">
    <property type="component" value="Chromosome"/>
</dbReference>
<dbReference type="KEGG" id="palw:PSAL_028910"/>
<sequence>MSGLVTRHFRKGDADSSALYSPCESYRYALTRTWGPGPRMLFVMLNPSTATETANDPTVERCERRARALGFGGFRVCNLFAWRETAPARLKAAAQPIGPDNDAVLRDSAGWVGEGGLLLCGWGVHGGHLARDAEVLDLLHGTGRPLAHLGLTKGGHPRHPLYRAYTVQPEPWQR</sequence>
<dbReference type="EMBL" id="CP060436">
    <property type="protein sequence ID" value="QPM91636.1"/>
    <property type="molecule type" value="Genomic_DNA"/>
</dbReference>
<protein>
    <recommendedName>
        <fullName evidence="3">DUF1643 domain-containing protein</fullName>
    </recommendedName>
</protein>
<dbReference type="Pfam" id="PF07799">
    <property type="entry name" value="DUF1643"/>
    <property type="match status" value="1"/>
</dbReference>
<gene>
    <name evidence="1" type="ORF">PSAL_028910</name>
</gene>
<accession>A0A418SG41</accession>
<proteinExistence type="predicted"/>
<reference evidence="1 2" key="1">
    <citation type="submission" date="2020-08" db="EMBL/GenBank/DDBJ databases">
        <title>Genome sequence of Rhodobacteraceae bacterium Lw-13e.</title>
        <authorList>
            <person name="Poehlein A."/>
            <person name="Wolter L."/>
            <person name="Daniel R."/>
            <person name="Brinkhoff T."/>
        </authorList>
    </citation>
    <scope>NUCLEOTIDE SEQUENCE [LARGE SCALE GENOMIC DNA]</scope>
    <source>
        <strain evidence="1 2">Lw-13e</strain>
    </source>
</reference>
<name>A0A418SG41_9RHOB</name>